<dbReference type="EMBL" id="JASJUT010000003">
    <property type="protein sequence ID" value="MDK2595218.1"/>
    <property type="molecule type" value="Genomic_DNA"/>
</dbReference>
<sequence>MNKPRMKGVKSGSAPNYTGMSDVFSFGDPEPVLDNRLTDYTGVFSDMNGIYEPPISLMGLVKLLRVNAQHGPILGFKRNMILKWFKPNSVISNDAFKKFAYDYLWSGNAYLQIIKNKFGQIIRLKHLPALNMRYTTERSVYAQLTNRTIEPIKFNAGEVIHIKEYDPAQGIYGIPEYYGGIQSALLNEDATLFRRRYYKNGAHMGFIFSMADPNLSAEDETKLKNAIKNSKGVGNFRSLFFNFRSNKADAEKSIKITPVGDISTKDEFERIKKITLNDMLSMHRAQEALSGQTSGDSPGFGDLDKITRAYYNNEVVPLQQTMSSINRYLPAKLHIDFAIPEYSDLFPSKDAA</sequence>
<dbReference type="NCBIfam" id="TIGR01540">
    <property type="entry name" value="portal_PBSX"/>
    <property type="match status" value="1"/>
</dbReference>
<gene>
    <name evidence="2" type="ORF">QNM18_09210</name>
</gene>
<dbReference type="InterPro" id="IPR006430">
    <property type="entry name" value="Phage_portal_PBSX"/>
</dbReference>
<dbReference type="RefSeq" id="WP_284136981.1">
    <property type="nucleotide sequence ID" value="NZ_JASJUT010000003.1"/>
</dbReference>
<dbReference type="InterPro" id="IPR006944">
    <property type="entry name" value="Phage/GTA_portal"/>
</dbReference>
<evidence type="ECO:0000256" key="1">
    <source>
        <dbReference type="ARBA" id="ARBA00006799"/>
    </source>
</evidence>
<comment type="caution">
    <text evidence="2">The sequence shown here is derived from an EMBL/GenBank/DDBJ whole genome shotgun (WGS) entry which is preliminary data.</text>
</comment>
<reference evidence="2 3" key="1">
    <citation type="submission" date="2023-05" db="EMBL/GenBank/DDBJ databases">
        <title>Pseudoalteromonas ardens sp. nov., Pseudoalteromonas obscura sp. nov., and Pseudoalteromonas umbrosa sp. nov., isolated from the coral Montipora capitata.</title>
        <authorList>
            <person name="Thomas E.M."/>
            <person name="Smith E.M."/>
            <person name="Papke E."/>
            <person name="Shlafstein M.D."/>
            <person name="Oline D.K."/>
            <person name="Videau P."/>
            <person name="Saw J.H."/>
            <person name="Strangman W.K."/>
            <person name="Ushijima B."/>
        </authorList>
    </citation>
    <scope>NUCLEOTIDE SEQUENCE [LARGE SCALE GENOMIC DNA]</scope>
    <source>
        <strain evidence="2 3">P94</strain>
    </source>
</reference>
<accession>A0ABT7EJM3</accession>
<evidence type="ECO:0000313" key="2">
    <source>
        <dbReference type="EMBL" id="MDK2595218.1"/>
    </source>
</evidence>
<name>A0ABT7EJM3_9GAMM</name>
<evidence type="ECO:0000313" key="3">
    <source>
        <dbReference type="Proteomes" id="UP001231915"/>
    </source>
</evidence>
<comment type="similarity">
    <text evidence="1">Belongs to the phage portal family. PBSX subfamily.</text>
</comment>
<dbReference type="Pfam" id="PF04860">
    <property type="entry name" value="Phage_portal"/>
    <property type="match status" value="1"/>
</dbReference>
<organism evidence="2 3">
    <name type="scientific">Pseudoalteromonas obscura</name>
    <dbReference type="NCBI Taxonomy" id="3048491"/>
    <lineage>
        <taxon>Bacteria</taxon>
        <taxon>Pseudomonadati</taxon>
        <taxon>Pseudomonadota</taxon>
        <taxon>Gammaproteobacteria</taxon>
        <taxon>Alteromonadales</taxon>
        <taxon>Pseudoalteromonadaceae</taxon>
        <taxon>Pseudoalteromonas</taxon>
    </lineage>
</organism>
<protein>
    <submittedName>
        <fullName evidence="2">Phage portal protein</fullName>
    </submittedName>
</protein>
<dbReference type="Proteomes" id="UP001231915">
    <property type="component" value="Unassembled WGS sequence"/>
</dbReference>
<keyword evidence="3" id="KW-1185">Reference proteome</keyword>
<proteinExistence type="inferred from homology"/>